<dbReference type="SUPFAM" id="SSF82057">
    <property type="entry name" value="Prokaryotic SH3-related domain"/>
    <property type="match status" value="3"/>
</dbReference>
<feature type="domain" description="NlpC/P60" evidence="7">
    <location>
        <begin position="638"/>
        <end position="778"/>
    </location>
</feature>
<dbReference type="Proteomes" id="UP000004959">
    <property type="component" value="Chromosome"/>
</dbReference>
<dbReference type="eggNOG" id="COG3757">
    <property type="taxonomic scope" value="Bacteria"/>
</dbReference>
<dbReference type="SUPFAM" id="SSF54001">
    <property type="entry name" value="Cysteine proteinases"/>
    <property type="match status" value="1"/>
</dbReference>
<evidence type="ECO:0000256" key="2">
    <source>
        <dbReference type="ARBA" id="ARBA00022670"/>
    </source>
</evidence>
<evidence type="ECO:0000256" key="5">
    <source>
        <dbReference type="ARBA" id="ARBA00022807"/>
    </source>
</evidence>
<dbReference type="AlphaFoldDB" id="G9WGW2"/>
<accession>G9WGW2</accession>
<dbReference type="PANTHER" id="PTHR47053:SF1">
    <property type="entry name" value="MUREIN DD-ENDOPEPTIDASE MEPH-RELATED"/>
    <property type="match status" value="1"/>
</dbReference>
<dbReference type="PANTHER" id="PTHR47053">
    <property type="entry name" value="MUREIN DD-ENDOPEPTIDASE MEPH-RELATED"/>
    <property type="match status" value="1"/>
</dbReference>
<dbReference type="InterPro" id="IPR051202">
    <property type="entry name" value="Peptidase_C40"/>
</dbReference>
<evidence type="ECO:0000256" key="3">
    <source>
        <dbReference type="ARBA" id="ARBA00022729"/>
    </source>
</evidence>
<dbReference type="GO" id="GO:0008234">
    <property type="term" value="F:cysteine-type peptidase activity"/>
    <property type="evidence" value="ECO:0007669"/>
    <property type="project" value="UniProtKB-KW"/>
</dbReference>
<keyword evidence="2" id="KW-0645">Protease</keyword>
<dbReference type="STRING" id="336988.NT96_00080"/>
<dbReference type="GO" id="GO:0006508">
    <property type="term" value="P:proteolysis"/>
    <property type="evidence" value="ECO:0007669"/>
    <property type="project" value="UniProtKB-KW"/>
</dbReference>
<comment type="similarity">
    <text evidence="1">Belongs to the peptidase C40 family.</text>
</comment>
<dbReference type="eggNOG" id="COG0791">
    <property type="taxonomic scope" value="Bacteria"/>
</dbReference>
<evidence type="ECO:0000259" key="6">
    <source>
        <dbReference type="PROSITE" id="PS51780"/>
    </source>
</evidence>
<evidence type="ECO:0000256" key="1">
    <source>
        <dbReference type="ARBA" id="ARBA00007074"/>
    </source>
</evidence>
<evidence type="ECO:0000256" key="4">
    <source>
        <dbReference type="ARBA" id="ARBA00022801"/>
    </source>
</evidence>
<comment type="caution">
    <text evidence="8">The sequence shown here is derived from an EMBL/GenBank/DDBJ whole genome shotgun (WGS) entry which is preliminary data.</text>
</comment>
<dbReference type="Gene3D" id="2.30.30.170">
    <property type="match status" value="5"/>
</dbReference>
<feature type="domain" description="GW" evidence="6">
    <location>
        <begin position="148"/>
        <end position="235"/>
    </location>
</feature>
<sequence length="779" mass="87216">MFLVFSVKLRRLLITGLAAFMSLFLFSMFGPMESISADTTANQASTQVKYDQILSRNTSAVYPVIIRQTTRNDSLYSAPALTAAAFMQPVGSAKTLNGQIALVTEIDSTQRAANGQTYQYAKIIVGGTNHIYWLDLRALETTTYASVKKTGMNDEGYINENGRHDGAFLYGPALTSAETFQPAFDGATVNSQQVRILEMDKTDRGNDQYYSYYQVQDQSGKTYWIDTRAVTIYHFAQIDKRSPENFQAIVDQSSRHDYLYSNPALTSLDTMKYVGDAQALNQKLVTVTELVDTKRPGNSQTYTYAHIQNGSADYWIDYRAIKRIDFDQITDRMPVDFTAAINGSSRNDGLYSAPAQTDPNSWDAIAQASWSGFNHRSVQVSEIDTTKRASNGRTYQYARITLDGKTYFWIDLRGLFSPILSRDNVDYSAWITPQTGQDQGLYTGLPKNSPDAFSSSQTVDSLIGRSIQVTEIDRLSDNATQAVEQFAKILVDGKTYWLRLENLQFARIVSQKNFSGQSLIVQKKTHRNDGIFVNGPGLTAMNTLLPDRQGLPYNAHQVTLLKEVVTVRPNGGQYTYVYVQDGNQHYWIDAHALASGFQYVNGVKYYDPNSHVLKTNATVWDRGHSYHTDQYGNLTSGNSQIERAISAGLSIVGKSPYLWGGGRNDWSVAERRFDCSSFVYWCYQQAGIVLGKRSIVVTWSLAEEGRPVSWDSMKRGDIFLMDEYNHIGIYLGGGYFLHDSPNSPTGGVGISNLSDIVNPDNFPYTWEGIRDNCIRRIVG</sequence>
<dbReference type="OrthoDB" id="2032428at2"/>
<dbReference type="HOGENOM" id="CLU_359353_0_0_9"/>
<evidence type="ECO:0000313" key="8">
    <source>
        <dbReference type="EMBL" id="EHN59370.1"/>
    </source>
</evidence>
<dbReference type="Pfam" id="PF13457">
    <property type="entry name" value="GW"/>
    <property type="match status" value="6"/>
</dbReference>
<dbReference type="PATRIC" id="fig|1045004.4.peg.1262"/>
<dbReference type="Gene3D" id="3.90.1720.10">
    <property type="entry name" value="endopeptidase domain like (from Nostoc punctiforme)"/>
    <property type="match status" value="1"/>
</dbReference>
<dbReference type="InterPro" id="IPR000064">
    <property type="entry name" value="NLP_P60_dom"/>
</dbReference>
<dbReference type="Pfam" id="PF00877">
    <property type="entry name" value="NLPC_P60"/>
    <property type="match status" value="1"/>
</dbReference>
<gene>
    <name evidence="8" type="ORF">OKIT_1287</name>
</gene>
<dbReference type="InterPro" id="IPR025987">
    <property type="entry name" value="GW_dom"/>
</dbReference>
<reference evidence="8 9" key="1">
    <citation type="journal article" date="2012" name="PLoS ONE">
        <title>Functional divergence in the genus oenococcus as predicted by genome sequencing of the newly-described species, Oenococcus kitaharae.</title>
        <authorList>
            <person name="Borneman A.R."/>
            <person name="McCarthy J.M."/>
            <person name="Chambers P.J."/>
            <person name="Bartowsky E.J."/>
        </authorList>
    </citation>
    <scope>NUCLEOTIDE SEQUENCE [LARGE SCALE GENOMIC DNA]</scope>
    <source>
        <strain evidence="9">DSM17330</strain>
    </source>
</reference>
<dbReference type="EMBL" id="AFVZ01000001">
    <property type="protein sequence ID" value="EHN59370.1"/>
    <property type="molecule type" value="Genomic_DNA"/>
</dbReference>
<dbReference type="PROSITE" id="PS51780">
    <property type="entry name" value="GW"/>
    <property type="match status" value="1"/>
</dbReference>
<dbReference type="MEROPS" id="C40.010"/>
<keyword evidence="9" id="KW-1185">Reference proteome</keyword>
<dbReference type="PROSITE" id="PS51935">
    <property type="entry name" value="NLPC_P60"/>
    <property type="match status" value="1"/>
</dbReference>
<dbReference type="InterPro" id="IPR038200">
    <property type="entry name" value="GW_dom_sf"/>
</dbReference>
<keyword evidence="4" id="KW-0378">Hydrolase</keyword>
<name>G9WGW2_9LACO</name>
<keyword evidence="3" id="KW-0732">Signal</keyword>
<keyword evidence="5" id="KW-0788">Thiol protease</keyword>
<protein>
    <submittedName>
        <fullName evidence="8">Uncharacterized protein</fullName>
    </submittedName>
</protein>
<evidence type="ECO:0000313" key="9">
    <source>
        <dbReference type="Proteomes" id="UP000004959"/>
    </source>
</evidence>
<dbReference type="InterPro" id="IPR038765">
    <property type="entry name" value="Papain-like_cys_pep_sf"/>
</dbReference>
<organism evidence="8 9">
    <name type="scientific">Oenococcus kitaharae DSM 17330</name>
    <dbReference type="NCBI Taxonomy" id="1045004"/>
    <lineage>
        <taxon>Bacteria</taxon>
        <taxon>Bacillati</taxon>
        <taxon>Bacillota</taxon>
        <taxon>Bacilli</taxon>
        <taxon>Lactobacillales</taxon>
        <taxon>Lactobacillaceae</taxon>
        <taxon>Oenococcus</taxon>
    </lineage>
</organism>
<proteinExistence type="inferred from homology"/>
<evidence type="ECO:0000259" key="7">
    <source>
        <dbReference type="PROSITE" id="PS51935"/>
    </source>
</evidence>